<sequence length="904" mass="100238">MELPSNGGEDASVRLEIDNAGGRQTLPPAQSSFSHPHPEVFRPLTPAPPGGGGGGGAADKAPERKLILFAFHLAMLEKFANVIGTLAFVWATVVILGGFAITLDRKDFFFVTAIIVVESFRVFSRNNELEWHNQSAWEMAAAATEWSSFRSFRGVRFSSFGLFQFIFRFLFDPSKLTIEGGNAVPVEDRSMWEVVPAAVCWSVLRTIKFNSQFSFLSLDITLRRHGRGSVPQINQAEADREGDRNCPSTEDQRRVMTVSVNSDWFLLWQLPDVPLFAYPGLILVLKKIRPLLLELQIALSAYGMVLSITRLVQHGHGEVASEISIRNWALIIFYFLALAEAMIILIRKVYWWWKFYCCYLFQVVNRACFPGSTGGVDVAVTCFFCNTYSKLITCGFVDGLKMDLVSFATELLASNLRIEQLIGARVLRSFSRSKDFGSDTLRKIGTSNAVLERLVEMLSWTNPHLEEEELRRCAAKILKKLAGKRQYVLRVGAVPTSIDAISSLLEKPAPEADGDNGNYDFLAFNLLGLSLLKKLAANHDNCWKIGNSSLVLSKIIDFTGASRALLADKKASKLQIKTVKRALELVKMLAAATGSTGKMLRINLSVMIFTVSNVREIIRYGELHKLQTPAIEILKSLAMNRYSKEQIGGTGQVTSLLLAIFLKPSVTNEEMSLRNQAGETLSILALENQKNCNRIADEPEALSRLIKALDDGSEIQLQASRILRNLCAYGGPGTGFRQHPRPLIAALPTVLKAIIENEGKLLEASLGLATQICELTTTPGEFSDALRRAGVEEAELAEKLAAILQEYASPGIKVPRMRRFVINLVIWMIKSNESSIDQFKELGMERLLESVAETTSELECFHIFSGSIGFVRQSKTMLSHVEEALKIMRSFGIVAESKEGETST</sequence>
<gene>
    <name evidence="3" type="ORF">ZIOFF_049477</name>
</gene>
<evidence type="ECO:0000256" key="2">
    <source>
        <dbReference type="SAM" id="Phobius"/>
    </source>
</evidence>
<keyword evidence="2" id="KW-0472">Membrane</keyword>
<keyword evidence="2" id="KW-1133">Transmembrane helix</keyword>
<accession>A0A8J5G199</accession>
<organism evidence="3 4">
    <name type="scientific">Zingiber officinale</name>
    <name type="common">Ginger</name>
    <name type="synonym">Amomum zingiber</name>
    <dbReference type="NCBI Taxonomy" id="94328"/>
    <lineage>
        <taxon>Eukaryota</taxon>
        <taxon>Viridiplantae</taxon>
        <taxon>Streptophyta</taxon>
        <taxon>Embryophyta</taxon>
        <taxon>Tracheophyta</taxon>
        <taxon>Spermatophyta</taxon>
        <taxon>Magnoliopsida</taxon>
        <taxon>Liliopsida</taxon>
        <taxon>Zingiberales</taxon>
        <taxon>Zingiberaceae</taxon>
        <taxon>Zingiber</taxon>
    </lineage>
</organism>
<reference evidence="3 4" key="1">
    <citation type="submission" date="2020-08" db="EMBL/GenBank/DDBJ databases">
        <title>Plant Genome Project.</title>
        <authorList>
            <person name="Zhang R.-G."/>
        </authorList>
    </citation>
    <scope>NUCLEOTIDE SEQUENCE [LARGE SCALE GENOMIC DNA]</scope>
    <source>
        <tissue evidence="3">Rhizome</tissue>
    </source>
</reference>
<name>A0A8J5G199_ZINOF</name>
<feature type="transmembrane region" description="Helical" evidence="2">
    <location>
        <begin position="325"/>
        <end position="346"/>
    </location>
</feature>
<proteinExistence type="predicted"/>
<protein>
    <recommendedName>
        <fullName evidence="5">ARM repeat superfamily protein</fullName>
    </recommendedName>
</protein>
<dbReference type="OrthoDB" id="662108at2759"/>
<dbReference type="PANTHER" id="PTHR33115">
    <property type="entry name" value="ARM REPEAT SUPERFAMILY PROTEIN"/>
    <property type="match status" value="1"/>
</dbReference>
<keyword evidence="4" id="KW-1185">Reference proteome</keyword>
<evidence type="ECO:0000313" key="3">
    <source>
        <dbReference type="EMBL" id="KAG6494451.1"/>
    </source>
</evidence>
<evidence type="ECO:0000256" key="1">
    <source>
        <dbReference type="SAM" id="MobiDB-lite"/>
    </source>
</evidence>
<dbReference type="AlphaFoldDB" id="A0A8J5G199"/>
<feature type="region of interest" description="Disordered" evidence="1">
    <location>
        <begin position="1"/>
        <end position="59"/>
    </location>
</feature>
<evidence type="ECO:0000313" key="4">
    <source>
        <dbReference type="Proteomes" id="UP000734854"/>
    </source>
</evidence>
<dbReference type="Proteomes" id="UP000734854">
    <property type="component" value="Unassembled WGS sequence"/>
</dbReference>
<feature type="transmembrane region" description="Helical" evidence="2">
    <location>
        <begin position="79"/>
        <end position="102"/>
    </location>
</feature>
<comment type="caution">
    <text evidence="3">The sequence shown here is derived from an EMBL/GenBank/DDBJ whole genome shotgun (WGS) entry which is preliminary data.</text>
</comment>
<dbReference type="PANTHER" id="PTHR33115:SF41">
    <property type="entry name" value="EXPRESSED PROTEIN"/>
    <property type="match status" value="1"/>
</dbReference>
<dbReference type="EMBL" id="JACMSC010000013">
    <property type="protein sequence ID" value="KAG6494451.1"/>
    <property type="molecule type" value="Genomic_DNA"/>
</dbReference>
<evidence type="ECO:0008006" key="5">
    <source>
        <dbReference type="Google" id="ProtNLM"/>
    </source>
</evidence>
<keyword evidence="2" id="KW-0812">Transmembrane</keyword>